<gene>
    <name evidence="1" type="ORF">PCAMFM013_S012g000240</name>
</gene>
<dbReference type="EMBL" id="HG793145">
    <property type="protein sequence ID" value="CRL24630.1"/>
    <property type="molecule type" value="Genomic_DNA"/>
</dbReference>
<name>A0A0G4PE70_PENC3</name>
<protein>
    <submittedName>
        <fullName evidence="1">Str. FM013</fullName>
    </submittedName>
</protein>
<evidence type="ECO:0000313" key="2">
    <source>
        <dbReference type="Proteomes" id="UP000053732"/>
    </source>
</evidence>
<dbReference type="AlphaFoldDB" id="A0A0G4PE70"/>
<sequence>MTANWSQSRELQNPRLLKRDFVRRNCTNFRLNISGRNVAFTYNKVLNSPGQELFDILSSPKVEPPARNDSTPLDNGLRTQLVKAGEWVDWIDEDQEGIRLLDFGESFLKGEEPEKLAQPSNLRIHAFLFAIYPFWNFGEDESLIFQMISFVERLPIE</sequence>
<evidence type="ECO:0000313" key="1">
    <source>
        <dbReference type="EMBL" id="CRL24630.1"/>
    </source>
</evidence>
<keyword evidence="2" id="KW-1185">Reference proteome</keyword>
<accession>A0A0G4PE70</accession>
<reference evidence="1 2" key="1">
    <citation type="journal article" date="2014" name="Nat. Commun.">
        <title>Multiple recent horizontal transfers of a large genomic region in cheese making fungi.</title>
        <authorList>
            <person name="Cheeseman K."/>
            <person name="Ropars J."/>
            <person name="Renault P."/>
            <person name="Dupont J."/>
            <person name="Gouzy J."/>
            <person name="Branca A."/>
            <person name="Abraham A.L."/>
            <person name="Ceppi M."/>
            <person name="Conseiller E."/>
            <person name="Debuchy R."/>
            <person name="Malagnac F."/>
            <person name="Goarin A."/>
            <person name="Silar P."/>
            <person name="Lacoste S."/>
            <person name="Sallet E."/>
            <person name="Bensimon A."/>
            <person name="Giraud T."/>
            <person name="Brygoo Y."/>
        </authorList>
    </citation>
    <scope>NUCLEOTIDE SEQUENCE [LARGE SCALE GENOMIC DNA]</scope>
    <source>
        <strain evidence="2">FM 013</strain>
    </source>
</reference>
<organism evidence="1 2">
    <name type="scientific">Penicillium camemberti (strain FM 013)</name>
    <dbReference type="NCBI Taxonomy" id="1429867"/>
    <lineage>
        <taxon>Eukaryota</taxon>
        <taxon>Fungi</taxon>
        <taxon>Dikarya</taxon>
        <taxon>Ascomycota</taxon>
        <taxon>Pezizomycotina</taxon>
        <taxon>Eurotiomycetes</taxon>
        <taxon>Eurotiomycetidae</taxon>
        <taxon>Eurotiales</taxon>
        <taxon>Aspergillaceae</taxon>
        <taxon>Penicillium</taxon>
    </lineage>
</organism>
<dbReference type="STRING" id="1429867.A0A0G4PE70"/>
<dbReference type="Proteomes" id="UP000053732">
    <property type="component" value="Unassembled WGS sequence"/>
</dbReference>
<proteinExistence type="predicted"/>